<dbReference type="Gene3D" id="3.40.50.300">
    <property type="entry name" value="P-loop containing nucleotide triphosphate hydrolases"/>
    <property type="match status" value="1"/>
</dbReference>
<dbReference type="SUPFAM" id="SSF55785">
    <property type="entry name" value="PYP-like sensor domain (PAS domain)"/>
    <property type="match status" value="1"/>
</dbReference>
<evidence type="ECO:0000256" key="1">
    <source>
        <dbReference type="ARBA" id="ARBA00022741"/>
    </source>
</evidence>
<dbReference type="CDD" id="cd00009">
    <property type="entry name" value="AAA"/>
    <property type="match status" value="1"/>
</dbReference>
<dbReference type="PROSITE" id="PS50045">
    <property type="entry name" value="SIGMA54_INTERACT_4"/>
    <property type="match status" value="1"/>
</dbReference>
<evidence type="ECO:0000259" key="4">
    <source>
        <dbReference type="PROSITE" id="PS50112"/>
    </source>
</evidence>
<dbReference type="NCBIfam" id="TIGR00229">
    <property type="entry name" value="sensory_box"/>
    <property type="match status" value="1"/>
</dbReference>
<dbReference type="InterPro" id="IPR000014">
    <property type="entry name" value="PAS"/>
</dbReference>
<dbReference type="GO" id="GO:0006355">
    <property type="term" value="P:regulation of DNA-templated transcription"/>
    <property type="evidence" value="ECO:0007669"/>
    <property type="project" value="InterPro"/>
</dbReference>
<accession>A0A4V3EU48</accession>
<dbReference type="InterPro" id="IPR027417">
    <property type="entry name" value="P-loop_NTPase"/>
</dbReference>
<dbReference type="Pfam" id="PF13426">
    <property type="entry name" value="PAS_9"/>
    <property type="match status" value="1"/>
</dbReference>
<evidence type="ECO:0000259" key="3">
    <source>
        <dbReference type="PROSITE" id="PS50045"/>
    </source>
</evidence>
<dbReference type="Gene3D" id="3.30.450.20">
    <property type="entry name" value="PAS domain"/>
    <property type="match status" value="1"/>
</dbReference>
<sequence length="481" mass="54608">MEFGFKSEDIISMFKIILDNLREGVNIVDENGILMYVNKTSAEYAKVSIEEMIGQHISKFYPKAALLDVLKYKKPQLDQKIDHHNEKKYIVNAFPLIINDKFVGGFATFRDVTEIEELIKKIEHLEMQVALNTIDDVFDNLIGKSGSLKNVIIKSQKAIGSLAGPRHSVITGESGTGKTYLANIMYHYAKKIGVLKEDASFIEVNCAQFTNPDIAAIEIFGSEKGAFTGSLEKKGLFELANGGMLFLDEAHALEHHQTILLKAIESGKIRRIGGRKEINVNVIIVAASTQDLKKVFIPELYQRLAQYELKLPPLRERPMKEREELLQFFAINYEKCVYNRNGISLRVNFSNEAKDILLNVNYPRNIRQFRDVVNASIDAAVPLINDIYDKRKLEVVVNAENIPIDIIEFKDAFRESSECNKNTTSSSIENEYLGIIDQLILSLNEKGYGPRKIAKILNNKGFDLKYYQIAYKLKKAKLNKE</sequence>
<dbReference type="GO" id="GO:0005524">
    <property type="term" value="F:ATP binding"/>
    <property type="evidence" value="ECO:0007669"/>
    <property type="project" value="UniProtKB-KW"/>
</dbReference>
<feature type="domain" description="PAS" evidence="4">
    <location>
        <begin position="10"/>
        <end position="63"/>
    </location>
</feature>
<dbReference type="RefSeq" id="WP_133627532.1">
    <property type="nucleotide sequence ID" value="NZ_SOAZ01000005.1"/>
</dbReference>
<dbReference type="InterPro" id="IPR003593">
    <property type="entry name" value="AAA+_ATPase"/>
</dbReference>
<feature type="domain" description="Sigma-54 factor interaction" evidence="3">
    <location>
        <begin position="141"/>
        <end position="378"/>
    </location>
</feature>
<dbReference type="PANTHER" id="PTHR32071">
    <property type="entry name" value="TRANSCRIPTIONAL REGULATORY PROTEIN"/>
    <property type="match status" value="1"/>
</dbReference>
<dbReference type="AlphaFoldDB" id="A0A4V3EU48"/>
<organism evidence="5 6">
    <name type="scientific">Fonticella tunisiensis</name>
    <dbReference type="NCBI Taxonomy" id="1096341"/>
    <lineage>
        <taxon>Bacteria</taxon>
        <taxon>Bacillati</taxon>
        <taxon>Bacillota</taxon>
        <taxon>Clostridia</taxon>
        <taxon>Eubacteriales</taxon>
        <taxon>Clostridiaceae</taxon>
        <taxon>Fonticella</taxon>
    </lineage>
</organism>
<protein>
    <submittedName>
        <fullName evidence="5">Arginine utilization regulatory protein</fullName>
    </submittedName>
</protein>
<dbReference type="InterPro" id="IPR002078">
    <property type="entry name" value="Sigma_54_int"/>
</dbReference>
<evidence type="ECO:0000256" key="2">
    <source>
        <dbReference type="ARBA" id="ARBA00022840"/>
    </source>
</evidence>
<gene>
    <name evidence="5" type="ORF">EDD71_10578</name>
</gene>
<dbReference type="SMART" id="SM00091">
    <property type="entry name" value="PAS"/>
    <property type="match status" value="1"/>
</dbReference>
<keyword evidence="1" id="KW-0547">Nucleotide-binding</keyword>
<keyword evidence="2" id="KW-0067">ATP-binding</keyword>
<evidence type="ECO:0000313" key="6">
    <source>
        <dbReference type="Proteomes" id="UP000295325"/>
    </source>
</evidence>
<comment type="caution">
    <text evidence="5">The sequence shown here is derived from an EMBL/GenBank/DDBJ whole genome shotgun (WGS) entry which is preliminary data.</text>
</comment>
<dbReference type="InterPro" id="IPR035965">
    <property type="entry name" value="PAS-like_dom_sf"/>
</dbReference>
<name>A0A4V3EU48_9CLOT</name>
<dbReference type="SUPFAM" id="SSF52540">
    <property type="entry name" value="P-loop containing nucleoside triphosphate hydrolases"/>
    <property type="match status" value="1"/>
</dbReference>
<reference evidence="5 6" key="1">
    <citation type="submission" date="2019-03" db="EMBL/GenBank/DDBJ databases">
        <title>Genomic Encyclopedia of Type Strains, Phase IV (KMG-IV): sequencing the most valuable type-strain genomes for metagenomic binning, comparative biology and taxonomic classification.</title>
        <authorList>
            <person name="Goeker M."/>
        </authorList>
    </citation>
    <scope>NUCLEOTIDE SEQUENCE [LARGE SCALE GENOMIC DNA]</scope>
    <source>
        <strain evidence="5 6">DSM 24455</strain>
    </source>
</reference>
<dbReference type="Proteomes" id="UP000295325">
    <property type="component" value="Unassembled WGS sequence"/>
</dbReference>
<dbReference type="Pfam" id="PF00158">
    <property type="entry name" value="Sigma54_activat"/>
    <property type="match status" value="1"/>
</dbReference>
<dbReference type="PROSITE" id="PS50112">
    <property type="entry name" value="PAS"/>
    <property type="match status" value="1"/>
</dbReference>
<dbReference type="EMBL" id="SOAZ01000005">
    <property type="protein sequence ID" value="TDT61899.1"/>
    <property type="molecule type" value="Genomic_DNA"/>
</dbReference>
<dbReference type="SMART" id="SM00382">
    <property type="entry name" value="AAA"/>
    <property type="match status" value="1"/>
</dbReference>
<keyword evidence="6" id="KW-1185">Reference proteome</keyword>
<proteinExistence type="predicted"/>
<evidence type="ECO:0000313" key="5">
    <source>
        <dbReference type="EMBL" id="TDT61899.1"/>
    </source>
</evidence>
<dbReference type="OrthoDB" id="9765164at2"/>